<proteinExistence type="predicted"/>
<keyword evidence="2" id="KW-0732">Signal</keyword>
<feature type="signal peptide" evidence="2">
    <location>
        <begin position="1"/>
        <end position="19"/>
    </location>
</feature>
<keyword evidence="4" id="KW-1185">Reference proteome</keyword>
<feature type="region of interest" description="Disordered" evidence="1">
    <location>
        <begin position="74"/>
        <end position="95"/>
    </location>
</feature>
<evidence type="ECO:0000313" key="4">
    <source>
        <dbReference type="Proteomes" id="UP000625711"/>
    </source>
</evidence>
<feature type="compositionally biased region" description="Polar residues" evidence="1">
    <location>
        <begin position="77"/>
        <end position="95"/>
    </location>
</feature>
<feature type="chain" id="PRO_5032957401" evidence="2">
    <location>
        <begin position="20"/>
        <end position="95"/>
    </location>
</feature>
<reference evidence="3" key="1">
    <citation type="submission" date="2020-08" db="EMBL/GenBank/DDBJ databases">
        <title>Genome sequencing and assembly of the red palm weevil Rhynchophorus ferrugineus.</title>
        <authorList>
            <person name="Dias G.B."/>
            <person name="Bergman C.M."/>
            <person name="Manee M."/>
        </authorList>
    </citation>
    <scope>NUCLEOTIDE SEQUENCE</scope>
    <source>
        <strain evidence="3">AA-2017</strain>
        <tissue evidence="3">Whole larva</tissue>
    </source>
</reference>
<evidence type="ECO:0000313" key="3">
    <source>
        <dbReference type="EMBL" id="KAF7267682.1"/>
    </source>
</evidence>
<gene>
    <name evidence="3" type="ORF">GWI33_019170</name>
</gene>
<organism evidence="3 4">
    <name type="scientific">Rhynchophorus ferrugineus</name>
    <name type="common">Red palm weevil</name>
    <name type="synonym">Curculio ferrugineus</name>
    <dbReference type="NCBI Taxonomy" id="354439"/>
    <lineage>
        <taxon>Eukaryota</taxon>
        <taxon>Metazoa</taxon>
        <taxon>Ecdysozoa</taxon>
        <taxon>Arthropoda</taxon>
        <taxon>Hexapoda</taxon>
        <taxon>Insecta</taxon>
        <taxon>Pterygota</taxon>
        <taxon>Neoptera</taxon>
        <taxon>Endopterygota</taxon>
        <taxon>Coleoptera</taxon>
        <taxon>Polyphaga</taxon>
        <taxon>Cucujiformia</taxon>
        <taxon>Curculionidae</taxon>
        <taxon>Dryophthorinae</taxon>
        <taxon>Rhynchophorus</taxon>
    </lineage>
</organism>
<evidence type="ECO:0000256" key="2">
    <source>
        <dbReference type="SAM" id="SignalP"/>
    </source>
</evidence>
<accession>A0A834HVE6</accession>
<comment type="caution">
    <text evidence="3">The sequence shown here is derived from an EMBL/GenBank/DDBJ whole genome shotgun (WGS) entry which is preliminary data.</text>
</comment>
<protein>
    <submittedName>
        <fullName evidence="3">Uncharacterized protein</fullName>
    </submittedName>
</protein>
<dbReference type="Proteomes" id="UP000625711">
    <property type="component" value="Unassembled WGS sequence"/>
</dbReference>
<evidence type="ECO:0000256" key="1">
    <source>
        <dbReference type="SAM" id="MobiDB-lite"/>
    </source>
</evidence>
<dbReference type="EMBL" id="JAACXV010014401">
    <property type="protein sequence ID" value="KAF7267682.1"/>
    <property type="molecule type" value="Genomic_DNA"/>
</dbReference>
<name>A0A834HVE6_RHYFE</name>
<sequence length="95" mass="10166">MRALIIIFFLGCLTIYETAVLPQVPTKTDMQVSTQVDGADASEKVLSEIIENVSHILDLRKPVNIPLVESDVGASFTGPSGQIKAKTNSAEPKAP</sequence>
<dbReference type="AlphaFoldDB" id="A0A834HVE6"/>